<accession>A0A9D4D3R7</accession>
<dbReference type="EMBL" id="JAIWYP010000011">
    <property type="protein sequence ID" value="KAH3738586.1"/>
    <property type="molecule type" value="Genomic_DNA"/>
</dbReference>
<dbReference type="CDD" id="cd09487">
    <property type="entry name" value="SAM_superfamily"/>
    <property type="match status" value="1"/>
</dbReference>
<dbReference type="Proteomes" id="UP000828390">
    <property type="component" value="Unassembled WGS sequence"/>
</dbReference>
<dbReference type="AlphaFoldDB" id="A0A9D4D3R7"/>
<comment type="caution">
    <text evidence="1">The sequence shown here is derived from an EMBL/GenBank/DDBJ whole genome shotgun (WGS) entry which is preliminary data.</text>
</comment>
<evidence type="ECO:0000313" key="2">
    <source>
        <dbReference type="Proteomes" id="UP000828390"/>
    </source>
</evidence>
<dbReference type="Gene3D" id="1.10.150.50">
    <property type="entry name" value="Transcription Factor, Ets-1"/>
    <property type="match status" value="1"/>
</dbReference>
<reference evidence="1" key="2">
    <citation type="submission" date="2020-11" db="EMBL/GenBank/DDBJ databases">
        <authorList>
            <person name="McCartney M.A."/>
            <person name="Auch B."/>
            <person name="Kono T."/>
            <person name="Mallez S."/>
            <person name="Becker A."/>
            <person name="Gohl D.M."/>
            <person name="Silverstein K.A.T."/>
            <person name="Koren S."/>
            <person name="Bechman K.B."/>
            <person name="Herman A."/>
            <person name="Abrahante J.E."/>
            <person name="Garbe J."/>
        </authorList>
    </citation>
    <scope>NUCLEOTIDE SEQUENCE</scope>
    <source>
        <strain evidence="1">Duluth1</strain>
        <tissue evidence="1">Whole animal</tissue>
    </source>
</reference>
<reference evidence="1" key="1">
    <citation type="journal article" date="2019" name="bioRxiv">
        <title>The Genome of the Zebra Mussel, Dreissena polymorpha: A Resource for Invasive Species Research.</title>
        <authorList>
            <person name="McCartney M.A."/>
            <person name="Auch B."/>
            <person name="Kono T."/>
            <person name="Mallez S."/>
            <person name="Zhang Y."/>
            <person name="Obille A."/>
            <person name="Becker A."/>
            <person name="Abrahante J.E."/>
            <person name="Garbe J."/>
            <person name="Badalamenti J.P."/>
            <person name="Herman A."/>
            <person name="Mangelson H."/>
            <person name="Liachko I."/>
            <person name="Sullivan S."/>
            <person name="Sone E.D."/>
            <person name="Koren S."/>
            <person name="Silverstein K.A.T."/>
            <person name="Beckman K.B."/>
            <person name="Gohl D.M."/>
        </authorList>
    </citation>
    <scope>NUCLEOTIDE SEQUENCE</scope>
    <source>
        <strain evidence="1">Duluth1</strain>
        <tissue evidence="1">Whole animal</tissue>
    </source>
</reference>
<dbReference type="InterPro" id="IPR013761">
    <property type="entry name" value="SAM/pointed_sf"/>
</dbReference>
<organism evidence="1 2">
    <name type="scientific">Dreissena polymorpha</name>
    <name type="common">Zebra mussel</name>
    <name type="synonym">Mytilus polymorpha</name>
    <dbReference type="NCBI Taxonomy" id="45954"/>
    <lineage>
        <taxon>Eukaryota</taxon>
        <taxon>Metazoa</taxon>
        <taxon>Spiralia</taxon>
        <taxon>Lophotrochozoa</taxon>
        <taxon>Mollusca</taxon>
        <taxon>Bivalvia</taxon>
        <taxon>Autobranchia</taxon>
        <taxon>Heteroconchia</taxon>
        <taxon>Euheterodonta</taxon>
        <taxon>Imparidentia</taxon>
        <taxon>Neoheterodontei</taxon>
        <taxon>Myida</taxon>
        <taxon>Dreissenoidea</taxon>
        <taxon>Dreissenidae</taxon>
        <taxon>Dreissena</taxon>
    </lineage>
</organism>
<keyword evidence="2" id="KW-1185">Reference proteome</keyword>
<dbReference type="SUPFAM" id="SSF47769">
    <property type="entry name" value="SAM/Pointed domain"/>
    <property type="match status" value="1"/>
</dbReference>
<evidence type="ECO:0000313" key="1">
    <source>
        <dbReference type="EMBL" id="KAH3738586.1"/>
    </source>
</evidence>
<protein>
    <submittedName>
        <fullName evidence="1">Uncharacterized protein</fullName>
    </submittedName>
</protein>
<gene>
    <name evidence="1" type="ORF">DPMN_045224</name>
</gene>
<name>A0A9D4D3R7_DREPO</name>
<proteinExistence type="predicted"/>
<sequence>MFGRHYDMFGSFGSLRYSSLKMADRLTHALIEIVLSDLIANFCNEKIDDETVSKLNDTELNRLGLNAIGDRHRFREQLRTDTAMCISDDGPDVFGRPTSHSQL</sequence>